<dbReference type="EMBL" id="NHMK01000018">
    <property type="protein sequence ID" value="OWL95328.1"/>
    <property type="molecule type" value="Genomic_DNA"/>
</dbReference>
<dbReference type="InterPro" id="IPR027417">
    <property type="entry name" value="P-loop_NTPase"/>
</dbReference>
<evidence type="ECO:0000313" key="1">
    <source>
        <dbReference type="EMBL" id="OWL95328.1"/>
    </source>
</evidence>
<sequence length="191" mass="20930">MGCPPGRGEAHLMSDAFLIMGPPAAGKSTVARALMRRFPRGVHIPVDDVRHMVTSGLVDMSFEISDELLAQLALAHEAAALMARTYTRAGFVAALDDFWFGEQPEADYQRLLGPGLHCVLLRPQRAAVLERLAARGTDGDSFRPLLEQAIAFVDDELERHPKVGWHVIDSTRLTVEETVDAILHATGVQPR</sequence>
<dbReference type="Gene3D" id="3.40.50.300">
    <property type="entry name" value="P-loop containing nucleotide triphosphate hydrolases"/>
    <property type="match status" value="1"/>
</dbReference>
<accession>A0A246BJ64</accession>
<gene>
    <name evidence="1" type="ORF">CBQ26_12655</name>
</gene>
<dbReference type="Proteomes" id="UP000197208">
    <property type="component" value="Unassembled WGS sequence"/>
</dbReference>
<keyword evidence="2" id="KW-1185">Reference proteome</keyword>
<organism evidence="1 2">
    <name type="scientific">Deinococcus indicus</name>
    <dbReference type="NCBI Taxonomy" id="223556"/>
    <lineage>
        <taxon>Bacteria</taxon>
        <taxon>Thermotogati</taxon>
        <taxon>Deinococcota</taxon>
        <taxon>Deinococci</taxon>
        <taxon>Deinococcales</taxon>
        <taxon>Deinococcaceae</taxon>
        <taxon>Deinococcus</taxon>
    </lineage>
</organism>
<reference evidence="1 2" key="1">
    <citation type="submission" date="2017-05" db="EMBL/GenBank/DDBJ databases">
        <title>De novo genome assembly of Deniococcus indicus strain DR1.</title>
        <authorList>
            <person name="Chauhan D."/>
            <person name="Yennamalli R.M."/>
            <person name="Priyadarshini R."/>
        </authorList>
    </citation>
    <scope>NUCLEOTIDE SEQUENCE [LARGE SCALE GENOMIC DNA]</scope>
    <source>
        <strain evidence="1 2">DR1</strain>
    </source>
</reference>
<dbReference type="Pfam" id="PF13671">
    <property type="entry name" value="AAA_33"/>
    <property type="match status" value="1"/>
</dbReference>
<evidence type="ECO:0008006" key="3">
    <source>
        <dbReference type="Google" id="ProtNLM"/>
    </source>
</evidence>
<name>A0A246BJ64_9DEIO</name>
<proteinExistence type="predicted"/>
<dbReference type="SUPFAM" id="SSF52540">
    <property type="entry name" value="P-loop containing nucleoside triphosphate hydrolases"/>
    <property type="match status" value="1"/>
</dbReference>
<protein>
    <recommendedName>
        <fullName evidence="3">Phosphotransferase</fullName>
    </recommendedName>
</protein>
<comment type="caution">
    <text evidence="1">The sequence shown here is derived from an EMBL/GenBank/DDBJ whole genome shotgun (WGS) entry which is preliminary data.</text>
</comment>
<evidence type="ECO:0000313" key="2">
    <source>
        <dbReference type="Proteomes" id="UP000197208"/>
    </source>
</evidence>
<dbReference type="AlphaFoldDB" id="A0A246BJ64"/>
<dbReference type="OrthoDB" id="9811893at2"/>